<organism evidence="2 3">
    <name type="scientific">Brachionus calyciflorus</name>
    <dbReference type="NCBI Taxonomy" id="104777"/>
    <lineage>
        <taxon>Eukaryota</taxon>
        <taxon>Metazoa</taxon>
        <taxon>Spiralia</taxon>
        <taxon>Gnathifera</taxon>
        <taxon>Rotifera</taxon>
        <taxon>Eurotatoria</taxon>
        <taxon>Monogononta</taxon>
        <taxon>Pseudotrocha</taxon>
        <taxon>Ploima</taxon>
        <taxon>Brachionidae</taxon>
        <taxon>Brachionus</taxon>
    </lineage>
</organism>
<dbReference type="Proteomes" id="UP000663879">
    <property type="component" value="Unassembled WGS sequence"/>
</dbReference>
<keyword evidence="3" id="KW-1185">Reference proteome</keyword>
<name>A0A814CM34_9BILA</name>
<evidence type="ECO:0008006" key="4">
    <source>
        <dbReference type="Google" id="ProtNLM"/>
    </source>
</evidence>
<reference evidence="2" key="1">
    <citation type="submission" date="2021-02" db="EMBL/GenBank/DDBJ databases">
        <authorList>
            <person name="Nowell W R."/>
        </authorList>
    </citation>
    <scope>NUCLEOTIDE SEQUENCE</scope>
    <source>
        <strain evidence="2">Ploen Becks lab</strain>
    </source>
</reference>
<gene>
    <name evidence="2" type="ORF">OXX778_LOCUS13595</name>
</gene>
<sequence length="269" mass="31897">MKLIFLLFVMSTQIFVNETTHSTMTPISSSIHLILIIDPHTNNLNLYLTTYYLRKFIKQIHSDQPRVSIITNEIVNKFHRISEKKLLIDSIKSINNCDYRMNFSNVLNLAQSLITNNKNIIFIFSDYFDVNNQIFKVLKRISRVFKFEHGIKNLNEIIMIKLECNIITEYKELVVYLDQDDSKCFIFENEKNVRSFSIKFDMIGTFQIDYVYLSKNNTFNKYKSLIQNNDDSYSKAFNFSQVLNNQVVFKIKGYALFNEVRVFIRLNFL</sequence>
<proteinExistence type="predicted"/>
<protein>
    <recommendedName>
        <fullName evidence="4">VWFA domain-containing protein</fullName>
    </recommendedName>
</protein>
<feature type="chain" id="PRO_5032615335" description="VWFA domain-containing protein" evidence="1">
    <location>
        <begin position="17"/>
        <end position="269"/>
    </location>
</feature>
<evidence type="ECO:0000256" key="1">
    <source>
        <dbReference type="SAM" id="SignalP"/>
    </source>
</evidence>
<evidence type="ECO:0000313" key="2">
    <source>
        <dbReference type="EMBL" id="CAF0944247.1"/>
    </source>
</evidence>
<dbReference type="EMBL" id="CAJNOC010002638">
    <property type="protein sequence ID" value="CAF0944247.1"/>
    <property type="molecule type" value="Genomic_DNA"/>
</dbReference>
<evidence type="ECO:0000313" key="3">
    <source>
        <dbReference type="Proteomes" id="UP000663879"/>
    </source>
</evidence>
<feature type="signal peptide" evidence="1">
    <location>
        <begin position="1"/>
        <end position="16"/>
    </location>
</feature>
<comment type="caution">
    <text evidence="2">The sequence shown here is derived from an EMBL/GenBank/DDBJ whole genome shotgun (WGS) entry which is preliminary data.</text>
</comment>
<accession>A0A814CM34</accession>
<dbReference type="AlphaFoldDB" id="A0A814CM34"/>
<keyword evidence="1" id="KW-0732">Signal</keyword>